<evidence type="ECO:0000313" key="2">
    <source>
        <dbReference type="EMBL" id="KAG0144369.1"/>
    </source>
</evidence>
<dbReference type="Proteomes" id="UP000886653">
    <property type="component" value="Unassembled WGS sequence"/>
</dbReference>
<gene>
    <name evidence="2" type="ORF">CROQUDRAFT_95073</name>
</gene>
<dbReference type="OrthoDB" id="1612078at2759"/>
<sequence length="127" mass="13705">MLWISRRPWASLGSPKTNFAAHPFAHKNYKTAELDTASQWTQLVSACELSGHAVVPIGGKSCVVTLIQNTFGSTYNKPAKTNYSAPTTCGKPGSWAAVILNLTVTSQGTQYDRLSVKKFSSSLQSPL</sequence>
<evidence type="ECO:0000259" key="1">
    <source>
        <dbReference type="Pfam" id="PF12222"/>
    </source>
</evidence>
<dbReference type="InterPro" id="IPR056948">
    <property type="entry name" value="PNGaseA_N"/>
</dbReference>
<dbReference type="EMBL" id="MU167296">
    <property type="protein sequence ID" value="KAG0144369.1"/>
    <property type="molecule type" value="Genomic_DNA"/>
</dbReference>
<feature type="domain" description="Peptide N-acetyl-beta-D-glucosaminyl asparaginase amidase A N-terminal" evidence="1">
    <location>
        <begin position="60"/>
        <end position="115"/>
    </location>
</feature>
<dbReference type="InterPro" id="IPR021102">
    <property type="entry name" value="PNGase_A"/>
</dbReference>
<accession>A0A9P6TA78</accession>
<evidence type="ECO:0000313" key="3">
    <source>
        <dbReference type="Proteomes" id="UP000886653"/>
    </source>
</evidence>
<comment type="caution">
    <text evidence="2">The sequence shown here is derived from an EMBL/GenBank/DDBJ whole genome shotgun (WGS) entry which is preliminary data.</text>
</comment>
<name>A0A9P6TA78_9BASI</name>
<reference evidence="2" key="1">
    <citation type="submission" date="2013-11" db="EMBL/GenBank/DDBJ databases">
        <title>Genome sequence of the fusiform rust pathogen reveals effectors for host alternation and coevolution with pine.</title>
        <authorList>
            <consortium name="DOE Joint Genome Institute"/>
            <person name="Smith K."/>
            <person name="Pendleton A."/>
            <person name="Kubisiak T."/>
            <person name="Anderson C."/>
            <person name="Salamov A."/>
            <person name="Aerts A."/>
            <person name="Riley R."/>
            <person name="Clum A."/>
            <person name="Lindquist E."/>
            <person name="Ence D."/>
            <person name="Campbell M."/>
            <person name="Kronenberg Z."/>
            <person name="Feau N."/>
            <person name="Dhillon B."/>
            <person name="Hamelin R."/>
            <person name="Burleigh J."/>
            <person name="Smith J."/>
            <person name="Yandell M."/>
            <person name="Nelson C."/>
            <person name="Grigoriev I."/>
            <person name="Davis J."/>
        </authorList>
    </citation>
    <scope>NUCLEOTIDE SEQUENCE</scope>
    <source>
        <strain evidence="2">G11</strain>
    </source>
</reference>
<dbReference type="AlphaFoldDB" id="A0A9P6TA78"/>
<proteinExistence type="predicted"/>
<keyword evidence="3" id="KW-1185">Reference proteome</keyword>
<dbReference type="Pfam" id="PF12222">
    <property type="entry name" value="PNGaseA"/>
    <property type="match status" value="1"/>
</dbReference>
<organism evidence="2 3">
    <name type="scientific">Cronartium quercuum f. sp. fusiforme G11</name>
    <dbReference type="NCBI Taxonomy" id="708437"/>
    <lineage>
        <taxon>Eukaryota</taxon>
        <taxon>Fungi</taxon>
        <taxon>Dikarya</taxon>
        <taxon>Basidiomycota</taxon>
        <taxon>Pucciniomycotina</taxon>
        <taxon>Pucciniomycetes</taxon>
        <taxon>Pucciniales</taxon>
        <taxon>Coleosporiaceae</taxon>
        <taxon>Cronartium</taxon>
    </lineage>
</organism>
<protein>
    <recommendedName>
        <fullName evidence="1">Peptide N-acetyl-beta-D-glucosaminyl asparaginase amidase A N-terminal domain-containing protein</fullName>
    </recommendedName>
</protein>
<dbReference type="PANTHER" id="PTHR31104">
    <property type="entry name" value="PEPTIDE-N4-(N-ACETYL-BETA-GLUCOSAMINYL)ASPARAGINE AMIDASE A PROTEIN"/>
    <property type="match status" value="1"/>
</dbReference>